<protein>
    <submittedName>
        <fullName evidence="1">Uncharacterized protein</fullName>
    </submittedName>
</protein>
<dbReference type="Proteomes" id="UP000244336">
    <property type="component" value="Chromosome 2"/>
</dbReference>
<sequence length="135" mass="14486">MQRLLGEWGGCYSGDEVGQVAGHVAGADSEVIVDEAEQGRCLVEGTVPAAEGVVREEAAPGLADEGGAREEDLLNDLDHQLRRLARPRWHHGVLVGSGAMLDEARGWVGIRDGNRHAPAGYCLPIPVPVRIKYTR</sequence>
<dbReference type="AlphaFoldDB" id="A0A2T7EKG8"/>
<proteinExistence type="predicted"/>
<name>A0A2T7EKG8_9POAL</name>
<organism evidence="1 2">
    <name type="scientific">Panicum hallii var. hallii</name>
    <dbReference type="NCBI Taxonomy" id="1504633"/>
    <lineage>
        <taxon>Eukaryota</taxon>
        <taxon>Viridiplantae</taxon>
        <taxon>Streptophyta</taxon>
        <taxon>Embryophyta</taxon>
        <taxon>Tracheophyta</taxon>
        <taxon>Spermatophyta</taxon>
        <taxon>Magnoliopsida</taxon>
        <taxon>Liliopsida</taxon>
        <taxon>Poales</taxon>
        <taxon>Poaceae</taxon>
        <taxon>PACMAD clade</taxon>
        <taxon>Panicoideae</taxon>
        <taxon>Panicodae</taxon>
        <taxon>Paniceae</taxon>
        <taxon>Panicinae</taxon>
        <taxon>Panicum</taxon>
        <taxon>Panicum sect. Panicum</taxon>
    </lineage>
</organism>
<gene>
    <name evidence="1" type="ORF">GQ55_2G014800</name>
</gene>
<dbReference type="EMBL" id="CM009750">
    <property type="protein sequence ID" value="PUZ68293.1"/>
    <property type="molecule type" value="Genomic_DNA"/>
</dbReference>
<reference evidence="1 2" key="1">
    <citation type="submission" date="2018-04" db="EMBL/GenBank/DDBJ databases">
        <title>WGS assembly of Panicum hallii var. hallii HAL2.</title>
        <authorList>
            <person name="Lovell J."/>
            <person name="Jenkins J."/>
            <person name="Lowry D."/>
            <person name="Mamidi S."/>
            <person name="Sreedasyam A."/>
            <person name="Weng X."/>
            <person name="Barry K."/>
            <person name="Bonette J."/>
            <person name="Campitelli B."/>
            <person name="Daum C."/>
            <person name="Gordon S."/>
            <person name="Gould B."/>
            <person name="Lipzen A."/>
            <person name="MacQueen A."/>
            <person name="Palacio-Mejia J."/>
            <person name="Plott C."/>
            <person name="Shakirov E."/>
            <person name="Shu S."/>
            <person name="Yoshinaga Y."/>
            <person name="Zane M."/>
            <person name="Rokhsar D."/>
            <person name="Grimwood J."/>
            <person name="Schmutz J."/>
            <person name="Juenger T."/>
        </authorList>
    </citation>
    <scope>NUCLEOTIDE SEQUENCE [LARGE SCALE GENOMIC DNA]</scope>
    <source>
        <strain evidence="2">cv. HAL2</strain>
    </source>
</reference>
<evidence type="ECO:0000313" key="2">
    <source>
        <dbReference type="Proteomes" id="UP000244336"/>
    </source>
</evidence>
<accession>A0A2T7EKG8</accession>
<keyword evidence="2" id="KW-1185">Reference proteome</keyword>
<evidence type="ECO:0000313" key="1">
    <source>
        <dbReference type="EMBL" id="PUZ68293.1"/>
    </source>
</evidence>
<dbReference type="Gramene" id="PUZ68293">
    <property type="protein sequence ID" value="PUZ68293"/>
    <property type="gene ID" value="GQ55_2G014800"/>
</dbReference>